<sequence length="275" mass="31237">MLYFIAQFHVMMKHFLFLAAGCLLSVFTTSAQRQPVVTLDYHYNYEHKKDKAGNTIRWHYIWDEDDSGGLSVWGHIFDSLGIRRDTLHDAPTAANLRHSDIYMIIDPDTDKESPNPHYMTPAAAKVIYNWVKAGGVLVLLQNDSLNAEFDHFNLLSERFGIRFNGDSRNRVQGRNWEQGAFVLPQDHEIFPGVGKVYIKELSTLTLKAPARAVFTDNGHNIMAVAKVGKGTVFAVGDPWFYNEYVDGKRLPADYRNYTAAAALTAWLKKQLPAKR</sequence>
<keyword evidence="1" id="KW-0732">Signal</keyword>
<dbReference type="STRING" id="634771.SAMN04488128_103620"/>
<dbReference type="SUPFAM" id="SSF52317">
    <property type="entry name" value="Class I glutamine amidotransferase-like"/>
    <property type="match status" value="1"/>
</dbReference>
<organism evidence="2 3">
    <name type="scientific">Chitinophaga eiseniae</name>
    <dbReference type="NCBI Taxonomy" id="634771"/>
    <lineage>
        <taxon>Bacteria</taxon>
        <taxon>Pseudomonadati</taxon>
        <taxon>Bacteroidota</taxon>
        <taxon>Chitinophagia</taxon>
        <taxon>Chitinophagales</taxon>
        <taxon>Chitinophagaceae</taxon>
        <taxon>Chitinophaga</taxon>
    </lineage>
</organism>
<accession>A0A1T4SVE5</accession>
<gene>
    <name evidence="2" type="ORF">SAMN04488128_103620</name>
</gene>
<dbReference type="Proteomes" id="UP000190367">
    <property type="component" value="Unassembled WGS sequence"/>
</dbReference>
<evidence type="ECO:0000313" key="3">
    <source>
        <dbReference type="Proteomes" id="UP000190367"/>
    </source>
</evidence>
<dbReference type="EMBL" id="FUWZ01000003">
    <property type="protein sequence ID" value="SKA32244.1"/>
    <property type="molecule type" value="Genomic_DNA"/>
</dbReference>
<feature type="chain" id="PRO_5010548813" evidence="1">
    <location>
        <begin position="34"/>
        <end position="275"/>
    </location>
</feature>
<evidence type="ECO:0000256" key="1">
    <source>
        <dbReference type="SAM" id="SignalP"/>
    </source>
</evidence>
<protein>
    <submittedName>
        <fullName evidence="2">Unsaturated rhamnogalacturonyl hydrolase</fullName>
    </submittedName>
</protein>
<feature type="signal peptide" evidence="1">
    <location>
        <begin position="1"/>
        <end position="33"/>
    </location>
</feature>
<name>A0A1T4SVE5_9BACT</name>
<dbReference type="GO" id="GO:0016787">
    <property type="term" value="F:hydrolase activity"/>
    <property type="evidence" value="ECO:0007669"/>
    <property type="project" value="UniProtKB-KW"/>
</dbReference>
<dbReference type="InterPro" id="IPR029062">
    <property type="entry name" value="Class_I_gatase-like"/>
</dbReference>
<keyword evidence="3" id="KW-1185">Reference proteome</keyword>
<reference evidence="3" key="1">
    <citation type="submission" date="2017-02" db="EMBL/GenBank/DDBJ databases">
        <authorList>
            <person name="Varghese N."/>
            <person name="Submissions S."/>
        </authorList>
    </citation>
    <scope>NUCLEOTIDE SEQUENCE [LARGE SCALE GENOMIC DNA]</scope>
    <source>
        <strain evidence="3">DSM 22224</strain>
    </source>
</reference>
<keyword evidence="2" id="KW-0378">Hydrolase</keyword>
<dbReference type="AlphaFoldDB" id="A0A1T4SVE5"/>
<evidence type="ECO:0000313" key="2">
    <source>
        <dbReference type="EMBL" id="SKA32244.1"/>
    </source>
</evidence>
<proteinExistence type="predicted"/>
<dbReference type="Gene3D" id="3.40.50.880">
    <property type="match status" value="1"/>
</dbReference>